<dbReference type="EMBL" id="HAEH01005217">
    <property type="protein sequence ID" value="SBR75941.1"/>
    <property type="molecule type" value="Transcribed_RNA"/>
</dbReference>
<feature type="non-terminal residue" evidence="2">
    <location>
        <position position="1"/>
    </location>
</feature>
<protein>
    <submittedName>
        <fullName evidence="2">Tubulin tyrosine ligase-like family, member 4</fullName>
    </submittedName>
</protein>
<reference evidence="2" key="1">
    <citation type="submission" date="2016-05" db="EMBL/GenBank/DDBJ databases">
        <authorList>
            <person name="Lavstsen T."/>
            <person name="Jespersen J.S."/>
        </authorList>
    </citation>
    <scope>NUCLEOTIDE SEQUENCE</scope>
    <source>
        <tissue evidence="2">Brain</tissue>
    </source>
</reference>
<proteinExistence type="predicted"/>
<name>A0A1A8P3T4_9TELE</name>
<organism evidence="2">
    <name type="scientific">Nothobranchius rachovii</name>
    <name type="common">bluefin notho</name>
    <dbReference type="NCBI Taxonomy" id="451742"/>
    <lineage>
        <taxon>Eukaryota</taxon>
        <taxon>Metazoa</taxon>
        <taxon>Chordata</taxon>
        <taxon>Craniata</taxon>
        <taxon>Vertebrata</taxon>
        <taxon>Euteleostomi</taxon>
        <taxon>Actinopterygii</taxon>
        <taxon>Neopterygii</taxon>
        <taxon>Teleostei</taxon>
        <taxon>Neoteleostei</taxon>
        <taxon>Acanthomorphata</taxon>
        <taxon>Ovalentaria</taxon>
        <taxon>Atherinomorphae</taxon>
        <taxon>Cyprinodontiformes</taxon>
        <taxon>Nothobranchiidae</taxon>
        <taxon>Nothobranchius</taxon>
    </lineage>
</organism>
<evidence type="ECO:0000313" key="2">
    <source>
        <dbReference type="EMBL" id="SBR75941.1"/>
    </source>
</evidence>
<gene>
    <name evidence="2" type="primary">TTLL4</name>
</gene>
<feature type="compositionally biased region" description="Basic and acidic residues" evidence="1">
    <location>
        <begin position="85"/>
        <end position="106"/>
    </location>
</feature>
<dbReference type="GO" id="GO:0016874">
    <property type="term" value="F:ligase activity"/>
    <property type="evidence" value="ECO:0007669"/>
    <property type="project" value="UniProtKB-KW"/>
</dbReference>
<sequence length="132" mass="14675">ISVRSGSVTWEKVDINRSNTCTQSSGTDGFLIQLKQSNMIQSSSQEFQLTGGAQESVQNPSSQLRLSPSKRRSPPGDTASGLQIHRQETKDKKHNETNKHCTKEHFSQNGNKMQEHTEEPGSKKLFKQPAGH</sequence>
<keyword evidence="2" id="KW-0436">Ligase</keyword>
<feature type="region of interest" description="Disordered" evidence="1">
    <location>
        <begin position="43"/>
        <end position="132"/>
    </location>
</feature>
<reference evidence="2" key="2">
    <citation type="submission" date="2016-06" db="EMBL/GenBank/DDBJ databases">
        <title>The genome of a short-lived fish provides insights into sex chromosome evolution and the genetic control of aging.</title>
        <authorList>
            <person name="Reichwald K."/>
            <person name="Felder M."/>
            <person name="Petzold A."/>
            <person name="Koch P."/>
            <person name="Groth M."/>
            <person name="Platzer M."/>
        </authorList>
    </citation>
    <scope>NUCLEOTIDE SEQUENCE</scope>
    <source>
        <tissue evidence="2">Brain</tissue>
    </source>
</reference>
<accession>A0A1A8P3T4</accession>
<evidence type="ECO:0000256" key="1">
    <source>
        <dbReference type="SAM" id="MobiDB-lite"/>
    </source>
</evidence>
<feature type="compositionally biased region" description="Polar residues" evidence="1">
    <location>
        <begin position="43"/>
        <end position="66"/>
    </location>
</feature>
<dbReference type="AlphaFoldDB" id="A0A1A8P3T4"/>
<feature type="compositionally biased region" description="Basic and acidic residues" evidence="1">
    <location>
        <begin position="113"/>
        <end position="122"/>
    </location>
</feature>